<gene>
    <name evidence="1" type="ORF">GGE12_007080</name>
</gene>
<sequence>MQLTGKRFAPVCGRQRLMAAKAAPEDRLCLQDFFKLHSGQRSSGIDNHRLAMLMAPYLTNVKEAPVQHAYHSSRRPVRPSFN</sequence>
<protein>
    <submittedName>
        <fullName evidence="1">Uncharacterized protein</fullName>
    </submittedName>
</protein>
<dbReference type="Proteomes" id="UP000533641">
    <property type="component" value="Unassembled WGS sequence"/>
</dbReference>
<dbReference type="RefSeq" id="WP_183930742.1">
    <property type="nucleotide sequence ID" value="NZ_JACIGM010000025.1"/>
</dbReference>
<proteinExistence type="predicted"/>
<evidence type="ECO:0000313" key="2">
    <source>
        <dbReference type="Proteomes" id="UP000533641"/>
    </source>
</evidence>
<organism evidence="1 2">
    <name type="scientific">Rhizobium mongolense</name>
    <dbReference type="NCBI Taxonomy" id="57676"/>
    <lineage>
        <taxon>Bacteria</taxon>
        <taxon>Pseudomonadati</taxon>
        <taxon>Pseudomonadota</taxon>
        <taxon>Alphaproteobacteria</taxon>
        <taxon>Hyphomicrobiales</taxon>
        <taxon>Rhizobiaceae</taxon>
        <taxon>Rhizobium/Agrobacterium group</taxon>
        <taxon>Rhizobium</taxon>
    </lineage>
</organism>
<dbReference type="AlphaFoldDB" id="A0A7W6RV84"/>
<comment type="caution">
    <text evidence="1">The sequence shown here is derived from an EMBL/GenBank/DDBJ whole genome shotgun (WGS) entry which is preliminary data.</text>
</comment>
<evidence type="ECO:0000313" key="1">
    <source>
        <dbReference type="EMBL" id="MBB4279267.1"/>
    </source>
</evidence>
<name>A0A7W6RV84_9HYPH</name>
<reference evidence="1 2" key="1">
    <citation type="submission" date="2020-08" db="EMBL/GenBank/DDBJ databases">
        <title>Genomic Encyclopedia of Type Strains, Phase IV (KMG-V): Genome sequencing to study the core and pangenomes of soil and plant-associated prokaryotes.</title>
        <authorList>
            <person name="Whitman W."/>
        </authorList>
    </citation>
    <scope>NUCLEOTIDE SEQUENCE [LARGE SCALE GENOMIC DNA]</scope>
    <source>
        <strain evidence="1 2">SEMIA 402</strain>
    </source>
</reference>
<accession>A0A7W6RV84</accession>
<dbReference type="EMBL" id="JACIGM010000025">
    <property type="protein sequence ID" value="MBB4279267.1"/>
    <property type="molecule type" value="Genomic_DNA"/>
</dbReference>